<accession>A0AAD4RZZ3</accession>
<dbReference type="AlphaFoldDB" id="A0AAD4RZZ3"/>
<evidence type="ECO:0000256" key="1">
    <source>
        <dbReference type="SAM" id="Coils"/>
    </source>
</evidence>
<comment type="caution">
    <text evidence="2">The sequence shown here is derived from an EMBL/GenBank/DDBJ whole genome shotgun (WGS) entry which is preliminary data.</text>
</comment>
<gene>
    <name evidence="2" type="ORF">MKW98_026790</name>
</gene>
<evidence type="ECO:0000313" key="3">
    <source>
        <dbReference type="Proteomes" id="UP001202328"/>
    </source>
</evidence>
<keyword evidence="3" id="KW-1185">Reference proteome</keyword>
<proteinExistence type="predicted"/>
<sequence>MMVDYSNSEQELEDPWPWSLVFLQNQIAQIKELKDRDPAAAREKRLKDSREELVELRDKLTNLLKQDWKQFRDVQKVISAYVFLLHTFPFQCDEIWSDKSDDLDILKELQAKLENEYAEAKKNYYNVQFSFLYAVRKRATMLRELHLTLENHHTSTTDEIAHCFRGWPEFRQLLDVDWNDILEFADDRKEGVLMIQAKKNGDEVQFLKQPINSDQIDVDNPKLVIDQFTVYEKKENEASSEMGENLNVYIHSPPACKAVKDILLRLERMLLRPDDDIKVDEECQEVHRSVQPDDGAKLL</sequence>
<keyword evidence="1" id="KW-0175">Coiled coil</keyword>
<name>A0AAD4RZZ3_9MAGN</name>
<dbReference type="Proteomes" id="UP001202328">
    <property type="component" value="Unassembled WGS sequence"/>
</dbReference>
<organism evidence="2 3">
    <name type="scientific">Papaver atlanticum</name>
    <dbReference type="NCBI Taxonomy" id="357466"/>
    <lineage>
        <taxon>Eukaryota</taxon>
        <taxon>Viridiplantae</taxon>
        <taxon>Streptophyta</taxon>
        <taxon>Embryophyta</taxon>
        <taxon>Tracheophyta</taxon>
        <taxon>Spermatophyta</taxon>
        <taxon>Magnoliopsida</taxon>
        <taxon>Ranunculales</taxon>
        <taxon>Papaveraceae</taxon>
        <taxon>Papaveroideae</taxon>
        <taxon>Papaver</taxon>
    </lineage>
</organism>
<feature type="coiled-coil region" evidence="1">
    <location>
        <begin position="39"/>
        <end position="66"/>
    </location>
</feature>
<reference evidence="2" key="1">
    <citation type="submission" date="2022-04" db="EMBL/GenBank/DDBJ databases">
        <title>A functionally conserved STORR gene fusion in Papaver species that diverged 16.8 million years ago.</title>
        <authorList>
            <person name="Catania T."/>
        </authorList>
    </citation>
    <scope>NUCLEOTIDE SEQUENCE</scope>
    <source>
        <strain evidence="2">S-188037</strain>
    </source>
</reference>
<protein>
    <submittedName>
        <fullName evidence="2">Uncharacterized protein</fullName>
    </submittedName>
</protein>
<evidence type="ECO:0000313" key="2">
    <source>
        <dbReference type="EMBL" id="KAI3849876.1"/>
    </source>
</evidence>
<dbReference type="EMBL" id="JAJJMB010016078">
    <property type="protein sequence ID" value="KAI3849876.1"/>
    <property type="molecule type" value="Genomic_DNA"/>
</dbReference>